<protein>
    <submittedName>
        <fullName evidence="2">Uncharacterized protein</fullName>
    </submittedName>
</protein>
<sequence>MAKKRTRVVLPGGIQGLVHDLQEGTSNYAKRTIDDNANGANEEQKKAEAKSADHEETMVTEPTLNVSEKKENSLATVEEGGGAAQRPTADVAATQASVGVSDYMRNDVSKSETTEAQPRHDSMPDNSANDRHDSVVANDGEPQSRAWQEQRQVASHRPEYPTDTERMSPTSLHDHQQASAPAAPSGYTPANSASATGIATSPADGRGRPPKENTMKEYHIVKDDSKDSWDLFLDMAQQYKTGGGRLATIYIDESLKSVLDRLKYAGSEKFPTSAILSSIVARFIYDHEEEIRKELYSGSLI</sequence>
<evidence type="ECO:0000313" key="3">
    <source>
        <dbReference type="Proteomes" id="UP000245870"/>
    </source>
</evidence>
<reference evidence="2 3" key="1">
    <citation type="submission" date="2018-05" db="EMBL/GenBank/DDBJ databases">
        <title>Genomic Encyclopedia of Type Strains, Phase IV (KMG-IV): sequencing the most valuable type-strain genomes for metagenomic binning, comparative biology and taxonomic classification.</title>
        <authorList>
            <person name="Goeker M."/>
        </authorList>
    </citation>
    <scope>NUCLEOTIDE SEQUENCE [LARGE SCALE GENOMIC DNA]</scope>
    <source>
        <strain evidence="2 3">DSM 100333</strain>
    </source>
</reference>
<gene>
    <name evidence="2" type="ORF">C7379_104108</name>
</gene>
<name>A0A2U0UIU7_9BACT</name>
<dbReference type="RefSeq" id="WP_116615998.1">
    <property type="nucleotide sequence ID" value="NZ_QENY01000004.1"/>
</dbReference>
<evidence type="ECO:0000256" key="1">
    <source>
        <dbReference type="SAM" id="MobiDB-lite"/>
    </source>
</evidence>
<dbReference type="Proteomes" id="UP000245870">
    <property type="component" value="Unassembled WGS sequence"/>
</dbReference>
<feature type="compositionally biased region" description="Basic and acidic residues" evidence="1">
    <location>
        <begin position="156"/>
        <end position="176"/>
    </location>
</feature>
<feature type="compositionally biased region" description="Polar residues" evidence="1">
    <location>
        <begin position="188"/>
        <end position="199"/>
    </location>
</feature>
<feature type="compositionally biased region" description="Basic and acidic residues" evidence="1">
    <location>
        <begin position="104"/>
        <end position="134"/>
    </location>
</feature>
<feature type="compositionally biased region" description="Basic and acidic residues" evidence="1">
    <location>
        <begin position="42"/>
        <end position="57"/>
    </location>
</feature>
<accession>A0A2U0UIU7</accession>
<feature type="region of interest" description="Disordered" evidence="1">
    <location>
        <begin position="21"/>
        <end position="213"/>
    </location>
</feature>
<comment type="caution">
    <text evidence="2">The sequence shown here is derived from an EMBL/GenBank/DDBJ whole genome shotgun (WGS) entry which is preliminary data.</text>
</comment>
<organism evidence="2 3">
    <name type="scientific">Hallella colorans</name>
    <dbReference type="NCBI Taxonomy" id="1703337"/>
    <lineage>
        <taxon>Bacteria</taxon>
        <taxon>Pseudomonadati</taxon>
        <taxon>Bacteroidota</taxon>
        <taxon>Bacteroidia</taxon>
        <taxon>Bacteroidales</taxon>
        <taxon>Prevotellaceae</taxon>
        <taxon>Hallella</taxon>
    </lineage>
</organism>
<keyword evidence="3" id="KW-1185">Reference proteome</keyword>
<dbReference type="EMBL" id="QENY01000004">
    <property type="protein sequence ID" value="PVX57491.1"/>
    <property type="molecule type" value="Genomic_DNA"/>
</dbReference>
<dbReference type="AlphaFoldDB" id="A0A2U0UIU7"/>
<dbReference type="OrthoDB" id="1069836at2"/>
<evidence type="ECO:0000313" key="2">
    <source>
        <dbReference type="EMBL" id="PVX57491.1"/>
    </source>
</evidence>
<proteinExistence type="predicted"/>